<dbReference type="SMART" id="SM00333">
    <property type="entry name" value="TUDOR"/>
    <property type="match status" value="1"/>
</dbReference>
<dbReference type="InterPro" id="IPR041297">
    <property type="entry name" value="Crb2_Tudor"/>
</dbReference>
<feature type="compositionally biased region" description="Basic and acidic residues" evidence="1">
    <location>
        <begin position="148"/>
        <end position="164"/>
    </location>
</feature>
<dbReference type="SUPFAM" id="SSF63748">
    <property type="entry name" value="Tudor/PWWP/MBT"/>
    <property type="match status" value="1"/>
</dbReference>
<feature type="region of interest" description="Disordered" evidence="1">
    <location>
        <begin position="59"/>
        <end position="99"/>
    </location>
</feature>
<name>A0ABR1K7R6_9PEZI</name>
<evidence type="ECO:0000313" key="4">
    <source>
        <dbReference type="Proteomes" id="UP001363622"/>
    </source>
</evidence>
<protein>
    <recommendedName>
        <fullName evidence="2">Tudor domain-containing protein</fullName>
    </recommendedName>
</protein>
<dbReference type="CDD" id="cd20446">
    <property type="entry name" value="Tudor_SpSPF30-like"/>
    <property type="match status" value="1"/>
</dbReference>
<evidence type="ECO:0000259" key="2">
    <source>
        <dbReference type="SMART" id="SM00333"/>
    </source>
</evidence>
<sequence>MSSNIQEIEDSIQEFARQLEEVNAKLEIHPNDAGYLELKTELESGVTELRTLLDEEKARLPVPKAPSPPVKEKWSRENHPAFKKAAPSPADEESSAPQTYKVNDIVLAKWKSGDRGFYPAKILSITGSSMSPTYHIKFTQYPDTESLASHEIKPFANDKKRKADGSPVTPTAAPTPPNTSGVISAAANIDPVLASQARKEPSKVSDGPARPAKIPKKVKATKELEQSKSKWQQFTQQGKGKKKESMFRLGTSVNARVGFTGSGQEMRKDPTRTRHIYQQVEDDN</sequence>
<dbReference type="Pfam" id="PF18115">
    <property type="entry name" value="Tudor_3"/>
    <property type="match status" value="1"/>
</dbReference>
<feature type="domain" description="Tudor" evidence="2">
    <location>
        <begin position="98"/>
        <end position="160"/>
    </location>
</feature>
<feature type="compositionally biased region" description="Basic and acidic residues" evidence="1">
    <location>
        <begin position="70"/>
        <end position="80"/>
    </location>
</feature>
<keyword evidence="4" id="KW-1185">Reference proteome</keyword>
<comment type="caution">
    <text evidence="3">The sequence shown here is derived from an EMBL/GenBank/DDBJ whole genome shotgun (WGS) entry which is preliminary data.</text>
</comment>
<dbReference type="Gene3D" id="2.30.30.140">
    <property type="match status" value="1"/>
</dbReference>
<organism evidence="3 4">
    <name type="scientific">Phyllosticta citriasiana</name>
    <dbReference type="NCBI Taxonomy" id="595635"/>
    <lineage>
        <taxon>Eukaryota</taxon>
        <taxon>Fungi</taxon>
        <taxon>Dikarya</taxon>
        <taxon>Ascomycota</taxon>
        <taxon>Pezizomycotina</taxon>
        <taxon>Dothideomycetes</taxon>
        <taxon>Dothideomycetes incertae sedis</taxon>
        <taxon>Botryosphaeriales</taxon>
        <taxon>Phyllostictaceae</taxon>
        <taxon>Phyllosticta</taxon>
    </lineage>
</organism>
<accession>A0ABR1K7R6</accession>
<proteinExistence type="predicted"/>
<dbReference type="InterPro" id="IPR002999">
    <property type="entry name" value="Tudor"/>
</dbReference>
<dbReference type="EMBL" id="JBBPHU010000019">
    <property type="protein sequence ID" value="KAK7509193.1"/>
    <property type="molecule type" value="Genomic_DNA"/>
</dbReference>
<gene>
    <name evidence="3" type="ORF">IWZ03DRAFT_419142</name>
</gene>
<feature type="region of interest" description="Disordered" evidence="1">
    <location>
        <begin position="147"/>
        <end position="284"/>
    </location>
</feature>
<evidence type="ECO:0000313" key="3">
    <source>
        <dbReference type="EMBL" id="KAK7509193.1"/>
    </source>
</evidence>
<dbReference type="Proteomes" id="UP001363622">
    <property type="component" value="Unassembled WGS sequence"/>
</dbReference>
<reference evidence="3 4" key="1">
    <citation type="submission" date="2024-04" db="EMBL/GenBank/DDBJ databases">
        <title>Phyllosticta paracitricarpa is synonymous to the EU quarantine fungus P. citricarpa based on phylogenomic analyses.</title>
        <authorList>
            <consortium name="Lawrence Berkeley National Laboratory"/>
            <person name="Van Ingen-Buijs V.A."/>
            <person name="Van Westerhoven A.C."/>
            <person name="Haridas S."/>
            <person name="Skiadas P."/>
            <person name="Martin F."/>
            <person name="Groenewald J.Z."/>
            <person name="Crous P.W."/>
            <person name="Seidl M.F."/>
        </authorList>
    </citation>
    <scope>NUCLEOTIDE SEQUENCE [LARGE SCALE GENOMIC DNA]</scope>
    <source>
        <strain evidence="3 4">CBS 123371</strain>
    </source>
</reference>
<evidence type="ECO:0000256" key="1">
    <source>
        <dbReference type="SAM" id="MobiDB-lite"/>
    </source>
</evidence>